<keyword evidence="1" id="KW-0677">Repeat</keyword>
<dbReference type="FunFam" id="1.20.58.60:FF:000001">
    <property type="entry name" value="Microtubule-actin cross-linking factor 1"/>
    <property type="match status" value="1"/>
</dbReference>
<gene>
    <name evidence="3" type="ORF">EB796_009626</name>
</gene>
<dbReference type="SMART" id="SM00150">
    <property type="entry name" value="SPEC"/>
    <property type="match status" value="7"/>
</dbReference>
<evidence type="ECO:0008006" key="5">
    <source>
        <dbReference type="Google" id="ProtNLM"/>
    </source>
</evidence>
<feature type="coiled-coil region" evidence="2">
    <location>
        <begin position="363"/>
        <end position="397"/>
    </location>
</feature>
<evidence type="ECO:0000313" key="4">
    <source>
        <dbReference type="Proteomes" id="UP000593567"/>
    </source>
</evidence>
<evidence type="ECO:0000313" key="3">
    <source>
        <dbReference type="EMBL" id="KAF6032060.1"/>
    </source>
</evidence>
<dbReference type="InterPro" id="IPR018159">
    <property type="entry name" value="Spectrin/alpha-actinin"/>
</dbReference>
<keyword evidence="2" id="KW-0175">Coiled coil</keyword>
<proteinExistence type="predicted"/>
<sequence length="870" mass="97140">MKQELENSVDDLTEWFADATARLENSSPCTSDPDQLRQRLQKQRILNDELAAQKGRLKQLSSTAKKLQRDGLILESPALNDRLESVRIQAESLSRLGAEQLGQVEHIIPHAAQFRDLHDDIVSWLDEAEMEAQESAVTPEQIRQRQQATKALAQDVADHKPFIDRLSKVGPNLARLCKNTEAKDVDSKLENVLDRYQKLKSAVRVQGERLREKDLQTQKFLEAVEDITSNIQAAQAAVTAAPPLAAKPGQLREQLEASKYILDDMENKVGDLESMKADANKMIDEAGVTEDHSVRALRDKLANLTLMHDNVKKSTAERTAALENTLGISEDFWTAVDDLKYEIEEMGGTLSSQSKPALDPDHIKEQQEELKVLQEKLADMENSVENTSAKAEKLSAMVGESEKLLVSSSVDTVVSDFNALKETLGQRHSQLDDALADTHDFQANLVDVLNWLQGKEEQLSSLGSVPGDTKSVKAQIEALKDCTADVNGKHLEVKSLNQRAANMVKDRLDSEAKVIRQPMSEVNKRWEVLLDGVKARKTKLQNALLSLGQFQAAVAELSQWLDRTEKILDDEDLPHPNVCGDPKIIEIELAKHKILLNDVQSHQGSIDQVNSAGQQVISSEGGAEASTTRENLDKLNQRWAAVLSKTKNWQLNLEEALREALEYQSALNDMVHRLSEIDGQLSASKPVGGLPETSKEQLEEFMATYNELEQAQPKVAHLIQSGEDLIEKGNDVSAQALHQNLDNLKTRWDLVTSRATEKKVLLENALQKAEKFQEDQVSFINWLGKMEKTIDKLKAPGSTLDTVHTRWPSIESSRTKSLSTRRNCMSWIRPALISFTLARNLMPPSLRIHSLVYSPGGTKCYIAWRNVPDS</sequence>
<name>A0A7J7K090_BUGNE</name>
<evidence type="ECO:0000256" key="1">
    <source>
        <dbReference type="ARBA" id="ARBA00022737"/>
    </source>
</evidence>
<dbReference type="CDD" id="cd00176">
    <property type="entry name" value="SPEC"/>
    <property type="match status" value="5"/>
</dbReference>
<evidence type="ECO:0000256" key="2">
    <source>
        <dbReference type="SAM" id="Coils"/>
    </source>
</evidence>
<dbReference type="EMBL" id="VXIV02001537">
    <property type="protein sequence ID" value="KAF6032060.1"/>
    <property type="molecule type" value="Genomic_DNA"/>
</dbReference>
<dbReference type="AlphaFoldDB" id="A0A7J7K090"/>
<dbReference type="Pfam" id="PF00435">
    <property type="entry name" value="Spectrin"/>
    <property type="match status" value="7"/>
</dbReference>
<reference evidence="3" key="1">
    <citation type="submission" date="2020-06" db="EMBL/GenBank/DDBJ databases">
        <title>Draft genome of Bugula neritina, a colonial animal packing powerful symbionts and potential medicines.</title>
        <authorList>
            <person name="Rayko M."/>
        </authorList>
    </citation>
    <scope>NUCLEOTIDE SEQUENCE [LARGE SCALE GENOMIC DNA]</scope>
    <source>
        <strain evidence="3">Kwan_BN1</strain>
    </source>
</reference>
<protein>
    <recommendedName>
        <fullName evidence="5">DMD</fullName>
    </recommendedName>
</protein>
<dbReference type="Gene3D" id="1.20.58.60">
    <property type="match status" value="7"/>
</dbReference>
<dbReference type="Proteomes" id="UP000593567">
    <property type="component" value="Unassembled WGS sequence"/>
</dbReference>
<dbReference type="OrthoDB" id="2250192at2759"/>
<dbReference type="InterPro" id="IPR002017">
    <property type="entry name" value="Spectrin_repeat"/>
</dbReference>
<dbReference type="SUPFAM" id="SSF46966">
    <property type="entry name" value="Spectrin repeat"/>
    <property type="match status" value="6"/>
</dbReference>
<organism evidence="3 4">
    <name type="scientific">Bugula neritina</name>
    <name type="common">Brown bryozoan</name>
    <name type="synonym">Sertularia neritina</name>
    <dbReference type="NCBI Taxonomy" id="10212"/>
    <lineage>
        <taxon>Eukaryota</taxon>
        <taxon>Metazoa</taxon>
        <taxon>Spiralia</taxon>
        <taxon>Lophotrochozoa</taxon>
        <taxon>Bryozoa</taxon>
        <taxon>Gymnolaemata</taxon>
        <taxon>Cheilostomatida</taxon>
        <taxon>Flustrina</taxon>
        <taxon>Buguloidea</taxon>
        <taxon>Bugulidae</taxon>
        <taxon>Bugula</taxon>
    </lineage>
</organism>
<keyword evidence="4" id="KW-1185">Reference proteome</keyword>
<comment type="caution">
    <text evidence="3">The sequence shown here is derived from an EMBL/GenBank/DDBJ whole genome shotgun (WGS) entry which is preliminary data.</text>
</comment>
<accession>A0A7J7K090</accession>
<dbReference type="PANTHER" id="PTHR11915">
    <property type="entry name" value="SPECTRIN/FILAMIN RELATED CYTOSKELETAL PROTEIN"/>
    <property type="match status" value="1"/>
</dbReference>